<dbReference type="RefSeq" id="WP_078765952.1">
    <property type="nucleotide sequence ID" value="NZ_FUXZ01000006.1"/>
</dbReference>
<comment type="function">
    <text evidence="3">Removes the formyl group from the N-terminal Met of newly synthesized proteins. Requires at least a dipeptide for an efficient rate of reaction. N-terminal L-methionine is a prerequisite for activity but the enzyme has broad specificity at other positions.</text>
</comment>
<evidence type="ECO:0000256" key="3">
    <source>
        <dbReference type="HAMAP-Rule" id="MF_00163"/>
    </source>
</evidence>
<dbReference type="HAMAP" id="MF_00163">
    <property type="entry name" value="Pep_deformylase"/>
    <property type="match status" value="1"/>
</dbReference>
<gene>
    <name evidence="3" type="primary">def</name>
    <name evidence="4" type="ORF">SAMN02745111_01076</name>
</gene>
<evidence type="ECO:0000313" key="4">
    <source>
        <dbReference type="EMBL" id="SKA65346.1"/>
    </source>
</evidence>
<dbReference type="InterPro" id="IPR036821">
    <property type="entry name" value="Peptide_deformylase_sf"/>
</dbReference>
<dbReference type="NCBIfam" id="NF006670">
    <property type="entry name" value="PRK09218.1"/>
    <property type="match status" value="1"/>
</dbReference>
<dbReference type="PRINTS" id="PR01576">
    <property type="entry name" value="PDEFORMYLASE"/>
</dbReference>
<protein>
    <recommendedName>
        <fullName evidence="3">Peptide deformylase</fullName>
        <shortName evidence="3">PDF</shortName>
        <ecNumber evidence="3">3.5.1.88</ecNumber>
    </recommendedName>
    <alternativeName>
        <fullName evidence="3">Polypeptide deformylase</fullName>
    </alternativeName>
</protein>
<comment type="catalytic activity">
    <reaction evidence="3">
        <text>N-terminal N-formyl-L-methionyl-[peptide] + H2O = N-terminal L-methionyl-[peptide] + formate</text>
        <dbReference type="Rhea" id="RHEA:24420"/>
        <dbReference type="Rhea" id="RHEA-COMP:10639"/>
        <dbReference type="Rhea" id="RHEA-COMP:10640"/>
        <dbReference type="ChEBI" id="CHEBI:15377"/>
        <dbReference type="ChEBI" id="CHEBI:15740"/>
        <dbReference type="ChEBI" id="CHEBI:49298"/>
        <dbReference type="ChEBI" id="CHEBI:64731"/>
        <dbReference type="EC" id="3.5.1.88"/>
    </reaction>
</comment>
<dbReference type="SUPFAM" id="SSF56420">
    <property type="entry name" value="Peptide deformylase"/>
    <property type="match status" value="1"/>
</dbReference>
<dbReference type="EMBL" id="FUXZ01000006">
    <property type="protein sequence ID" value="SKA65346.1"/>
    <property type="molecule type" value="Genomic_DNA"/>
</dbReference>
<dbReference type="Proteomes" id="UP000190814">
    <property type="component" value="Unassembled WGS sequence"/>
</dbReference>
<dbReference type="InterPro" id="IPR023635">
    <property type="entry name" value="Peptide_deformylase"/>
</dbReference>
<feature type="binding site" evidence="3">
    <location>
        <position position="130"/>
    </location>
    <ligand>
        <name>Fe cation</name>
        <dbReference type="ChEBI" id="CHEBI:24875"/>
    </ligand>
</feature>
<feature type="active site" evidence="3">
    <location>
        <position position="127"/>
    </location>
</feature>
<dbReference type="GO" id="GO:0046872">
    <property type="term" value="F:metal ion binding"/>
    <property type="evidence" value="ECO:0007669"/>
    <property type="project" value="UniProtKB-KW"/>
</dbReference>
<organism evidence="4 5">
    <name type="scientific">Eubacterium uniforme</name>
    <dbReference type="NCBI Taxonomy" id="39495"/>
    <lineage>
        <taxon>Bacteria</taxon>
        <taxon>Bacillati</taxon>
        <taxon>Bacillota</taxon>
        <taxon>Clostridia</taxon>
        <taxon>Eubacteriales</taxon>
        <taxon>Eubacteriaceae</taxon>
        <taxon>Eubacterium</taxon>
    </lineage>
</organism>
<comment type="similarity">
    <text evidence="1 3">Belongs to the polypeptide deformylase family.</text>
</comment>
<feature type="binding site" evidence="3">
    <location>
        <position position="85"/>
    </location>
    <ligand>
        <name>Fe cation</name>
        <dbReference type="ChEBI" id="CHEBI:24875"/>
    </ligand>
</feature>
<evidence type="ECO:0000256" key="1">
    <source>
        <dbReference type="ARBA" id="ARBA00010759"/>
    </source>
</evidence>
<dbReference type="Pfam" id="PF01327">
    <property type="entry name" value="Pep_deformylase"/>
    <property type="match status" value="1"/>
</dbReference>
<keyword evidence="5" id="KW-1185">Reference proteome</keyword>
<evidence type="ECO:0000256" key="2">
    <source>
        <dbReference type="ARBA" id="ARBA00023004"/>
    </source>
</evidence>
<reference evidence="4 5" key="1">
    <citation type="submission" date="2017-02" db="EMBL/GenBank/DDBJ databases">
        <authorList>
            <person name="Peterson S.W."/>
        </authorList>
    </citation>
    <scope>NUCLEOTIDE SEQUENCE [LARGE SCALE GENOMIC DNA]</scope>
    <source>
        <strain evidence="4 5">ATCC 35992</strain>
    </source>
</reference>
<accession>A0A1T4VK87</accession>
<keyword evidence="2 3" id="KW-0408">Iron</keyword>
<keyword evidence="3" id="KW-0479">Metal-binding</keyword>
<keyword evidence="3" id="KW-0378">Hydrolase</keyword>
<dbReference type="PANTHER" id="PTHR10458:SF22">
    <property type="entry name" value="PEPTIDE DEFORMYLASE"/>
    <property type="match status" value="1"/>
</dbReference>
<dbReference type="AlphaFoldDB" id="A0A1T4VK87"/>
<comment type="cofactor">
    <cofactor evidence="3">
        <name>Fe(2+)</name>
        <dbReference type="ChEBI" id="CHEBI:29033"/>
    </cofactor>
    <text evidence="3">Binds 1 Fe(2+) ion.</text>
</comment>
<dbReference type="STRING" id="39495.SAMN02745111_01076"/>
<dbReference type="Gene3D" id="3.90.45.10">
    <property type="entry name" value="Peptide deformylase"/>
    <property type="match status" value="1"/>
</dbReference>
<dbReference type="PIRSF" id="PIRSF004749">
    <property type="entry name" value="Pep_def"/>
    <property type="match status" value="1"/>
</dbReference>
<dbReference type="EC" id="3.5.1.88" evidence="3"/>
<dbReference type="CDD" id="cd00487">
    <property type="entry name" value="Pep_deformylase"/>
    <property type="match status" value="1"/>
</dbReference>
<evidence type="ECO:0000313" key="5">
    <source>
        <dbReference type="Proteomes" id="UP000190814"/>
    </source>
</evidence>
<feature type="binding site" evidence="3">
    <location>
        <position position="126"/>
    </location>
    <ligand>
        <name>Fe cation</name>
        <dbReference type="ChEBI" id="CHEBI:24875"/>
    </ligand>
</feature>
<dbReference type="OrthoDB" id="9784988at2"/>
<sequence length="136" mass="15594">MVKKIVRNVMFLKKKSIEATKDDKQIITDLEDTLRANTDNCVGLAANMIGYNKRIIIVSLGFANMVMINPVIVGKKGEYETEEGCLSLDGERKTKRYEEILVEYYNKNFEKKSQKFTGYVAQIIQHECDHLEGIII</sequence>
<dbReference type="GO" id="GO:0006412">
    <property type="term" value="P:translation"/>
    <property type="evidence" value="ECO:0007669"/>
    <property type="project" value="UniProtKB-UniRule"/>
</dbReference>
<proteinExistence type="inferred from homology"/>
<dbReference type="GO" id="GO:0042586">
    <property type="term" value="F:peptide deformylase activity"/>
    <property type="evidence" value="ECO:0007669"/>
    <property type="project" value="UniProtKB-UniRule"/>
</dbReference>
<dbReference type="PANTHER" id="PTHR10458">
    <property type="entry name" value="PEPTIDE DEFORMYLASE"/>
    <property type="match status" value="1"/>
</dbReference>
<name>A0A1T4VK87_9FIRM</name>
<keyword evidence="3" id="KW-0648">Protein biosynthesis</keyword>